<dbReference type="AlphaFoldDB" id="X1VU79"/>
<proteinExistence type="predicted"/>
<evidence type="ECO:0000313" key="1">
    <source>
        <dbReference type="EMBL" id="GAJ13710.1"/>
    </source>
</evidence>
<protein>
    <submittedName>
        <fullName evidence="1">Uncharacterized protein</fullName>
    </submittedName>
</protein>
<organism evidence="1">
    <name type="scientific">marine sediment metagenome</name>
    <dbReference type="NCBI Taxonomy" id="412755"/>
    <lineage>
        <taxon>unclassified sequences</taxon>
        <taxon>metagenomes</taxon>
        <taxon>ecological metagenomes</taxon>
    </lineage>
</organism>
<feature type="non-terminal residue" evidence="1">
    <location>
        <position position="1"/>
    </location>
</feature>
<name>X1VU79_9ZZZZ</name>
<reference evidence="1" key="1">
    <citation type="journal article" date="2014" name="Front. Microbiol.">
        <title>High frequency of phylogenetically diverse reductive dehalogenase-homologous genes in deep subseafloor sedimentary metagenomes.</title>
        <authorList>
            <person name="Kawai M."/>
            <person name="Futagami T."/>
            <person name="Toyoda A."/>
            <person name="Takaki Y."/>
            <person name="Nishi S."/>
            <person name="Hori S."/>
            <person name="Arai W."/>
            <person name="Tsubouchi T."/>
            <person name="Morono Y."/>
            <person name="Uchiyama I."/>
            <person name="Ito T."/>
            <person name="Fujiyama A."/>
            <person name="Inagaki F."/>
            <person name="Takami H."/>
        </authorList>
    </citation>
    <scope>NUCLEOTIDE SEQUENCE</scope>
    <source>
        <strain evidence="1">Expedition CK06-06</strain>
    </source>
</reference>
<dbReference type="EMBL" id="BARW01031160">
    <property type="protein sequence ID" value="GAJ13710.1"/>
    <property type="molecule type" value="Genomic_DNA"/>
</dbReference>
<sequence length="33" mass="3609">YPTPIIPTLTLSIDLSPENDLNASLYFLSLTVS</sequence>
<comment type="caution">
    <text evidence="1">The sequence shown here is derived from an EMBL/GenBank/DDBJ whole genome shotgun (WGS) entry which is preliminary data.</text>
</comment>
<gene>
    <name evidence="1" type="ORF">S12H4_49636</name>
</gene>
<accession>X1VU79</accession>